<dbReference type="Proteomes" id="UP000032142">
    <property type="component" value="Unassembled WGS sequence"/>
</dbReference>
<dbReference type="AlphaFoldDB" id="A0A0B0PE68"/>
<reference evidence="3" key="2">
    <citation type="submission" date="2014-09" db="EMBL/GenBank/DDBJ databases">
        <authorList>
            <person name="Mudge J."/>
            <person name="Ramaraj T."/>
            <person name="Lindquist I.E."/>
            <person name="Bharti A.K."/>
            <person name="Sundararajan A."/>
            <person name="Cameron C.T."/>
            <person name="Woodward J.E."/>
            <person name="May G.D."/>
            <person name="Brubaker C."/>
            <person name="Broadhvest J."/>
            <person name="Wilkins T.A."/>
        </authorList>
    </citation>
    <scope>NUCLEOTIDE SEQUENCE</scope>
    <source>
        <strain evidence="3">cv. AKA8401</strain>
    </source>
</reference>
<dbReference type="EMBL" id="KN424249">
    <property type="protein sequence ID" value="KHG23235.1"/>
    <property type="molecule type" value="Genomic_DNA"/>
</dbReference>
<organism evidence="2 3">
    <name type="scientific">Gossypium arboreum</name>
    <name type="common">Tree cotton</name>
    <name type="synonym">Gossypium nanking</name>
    <dbReference type="NCBI Taxonomy" id="29729"/>
    <lineage>
        <taxon>Eukaryota</taxon>
        <taxon>Viridiplantae</taxon>
        <taxon>Streptophyta</taxon>
        <taxon>Embryophyta</taxon>
        <taxon>Tracheophyta</taxon>
        <taxon>Spermatophyta</taxon>
        <taxon>Magnoliopsida</taxon>
        <taxon>eudicotyledons</taxon>
        <taxon>Gunneridae</taxon>
        <taxon>Pentapetalae</taxon>
        <taxon>rosids</taxon>
        <taxon>malvids</taxon>
        <taxon>Malvales</taxon>
        <taxon>Malvaceae</taxon>
        <taxon>Malvoideae</taxon>
        <taxon>Gossypium</taxon>
    </lineage>
</organism>
<name>A0A0B0PE68_GOSAR</name>
<keyword evidence="3" id="KW-1185">Reference proteome</keyword>
<dbReference type="EMBL" id="KN423457">
    <property type="protein sequence ID" value="KHG22984.1"/>
    <property type="molecule type" value="Genomic_DNA"/>
</dbReference>
<reference evidence="2" key="1">
    <citation type="submission" date="2014-09" db="EMBL/GenBank/DDBJ databases">
        <title>G. arboreum L. cv. AKA8401 A2 genome assembly version 1.0.</title>
        <authorList>
            <person name="Mudge J."/>
            <person name="Ramaraj T."/>
            <person name="Lindquist I.E."/>
            <person name="Bharti A.K."/>
            <person name="Sundararajan A."/>
            <person name="Cameron C.T."/>
            <person name="Woodward J.E."/>
            <person name="May G.D."/>
            <person name="Brubaker C."/>
            <person name="Broadhvest J."/>
            <person name="Wilkins T.A."/>
        </authorList>
    </citation>
    <scope>NUCLEOTIDE SEQUENCE</scope>
</reference>
<proteinExistence type="predicted"/>
<accession>A0A0B0PE68</accession>
<evidence type="ECO:0000313" key="2">
    <source>
        <dbReference type="EMBL" id="KHG23235.1"/>
    </source>
</evidence>
<sequence length="23" mass="2548">MKSSTLSPTFGTIKSLISNLWHV</sequence>
<evidence type="ECO:0000313" key="3">
    <source>
        <dbReference type="Proteomes" id="UP000032142"/>
    </source>
</evidence>
<protein>
    <submittedName>
        <fullName evidence="2">Uncharacterized protein</fullName>
    </submittedName>
</protein>
<evidence type="ECO:0000313" key="1">
    <source>
        <dbReference type="EMBL" id="KHG22984.1"/>
    </source>
</evidence>
<gene>
    <name evidence="2" type="ORF">F383_28795</name>
    <name evidence="1" type="ORF">F383_29940</name>
</gene>